<accession>A0ABQ6ICH1</accession>
<sequence>MSDRDLVTSIQAYGDLDALIENMRYEEVVIDRLVRQGAFLPGEAATARTMTARTDISLEEAQDSSAAVSGAEVVPPSVPRPVWLTTRPRPSRPSGPRC</sequence>
<keyword evidence="3" id="KW-1185">Reference proteome</keyword>
<name>A0ABQ6ICH1_9MICO</name>
<comment type="caution">
    <text evidence="2">The sequence shown here is derived from an EMBL/GenBank/DDBJ whole genome shotgun (WGS) entry which is preliminary data.</text>
</comment>
<feature type="region of interest" description="Disordered" evidence="1">
    <location>
        <begin position="61"/>
        <end position="98"/>
    </location>
</feature>
<dbReference type="EMBL" id="BSUN01000001">
    <property type="protein sequence ID" value="GMA35485.1"/>
    <property type="molecule type" value="Genomic_DNA"/>
</dbReference>
<evidence type="ECO:0000256" key="1">
    <source>
        <dbReference type="SAM" id="MobiDB-lite"/>
    </source>
</evidence>
<protein>
    <submittedName>
        <fullName evidence="2">Uncharacterized protein</fullName>
    </submittedName>
</protein>
<organism evidence="2 3">
    <name type="scientific">Demequina litorisediminis</name>
    <dbReference type="NCBI Taxonomy" id="1849022"/>
    <lineage>
        <taxon>Bacteria</taxon>
        <taxon>Bacillati</taxon>
        <taxon>Actinomycetota</taxon>
        <taxon>Actinomycetes</taxon>
        <taxon>Micrococcales</taxon>
        <taxon>Demequinaceae</taxon>
        <taxon>Demequina</taxon>
    </lineage>
</organism>
<dbReference type="RefSeq" id="WP_284328008.1">
    <property type="nucleotide sequence ID" value="NZ_BSUN01000001.1"/>
</dbReference>
<proteinExistence type="predicted"/>
<dbReference type="Proteomes" id="UP001157125">
    <property type="component" value="Unassembled WGS sequence"/>
</dbReference>
<evidence type="ECO:0000313" key="3">
    <source>
        <dbReference type="Proteomes" id="UP001157125"/>
    </source>
</evidence>
<evidence type="ECO:0000313" key="2">
    <source>
        <dbReference type="EMBL" id="GMA35485.1"/>
    </source>
</evidence>
<gene>
    <name evidence="2" type="ORF">GCM10025876_16890</name>
</gene>
<reference evidence="3" key="1">
    <citation type="journal article" date="2019" name="Int. J. Syst. Evol. Microbiol.">
        <title>The Global Catalogue of Microorganisms (GCM) 10K type strain sequencing project: providing services to taxonomists for standard genome sequencing and annotation.</title>
        <authorList>
            <consortium name="The Broad Institute Genomics Platform"/>
            <consortium name="The Broad Institute Genome Sequencing Center for Infectious Disease"/>
            <person name="Wu L."/>
            <person name="Ma J."/>
        </authorList>
    </citation>
    <scope>NUCLEOTIDE SEQUENCE [LARGE SCALE GENOMIC DNA]</scope>
    <source>
        <strain evidence="3">NBRC 112299</strain>
    </source>
</reference>